<evidence type="ECO:0000313" key="7">
    <source>
        <dbReference type="Proteomes" id="UP000189800"/>
    </source>
</evidence>
<keyword evidence="2" id="KW-0997">Cell inner membrane</keyword>
<evidence type="ECO:0000256" key="1">
    <source>
        <dbReference type="ARBA" id="ARBA00022475"/>
    </source>
</evidence>
<dbReference type="Gene3D" id="2.60.450.10">
    <property type="entry name" value="Lipopolysaccharide (LPS) transport protein A like domain"/>
    <property type="match status" value="1"/>
</dbReference>
<dbReference type="OrthoDB" id="6647620at2"/>
<dbReference type="NCBIfam" id="TIGR04409">
    <property type="entry name" value="LptC_YrbK"/>
    <property type="match status" value="1"/>
</dbReference>
<dbReference type="PANTHER" id="PTHR37481:SF1">
    <property type="entry name" value="LIPOPOLYSACCHARIDE EXPORT SYSTEM PROTEIN LPTC"/>
    <property type="match status" value="1"/>
</dbReference>
<sequence>MNVRILAVLGILALAVATWFFYKEDVEIKPAVPEAPVASYEVTEIKAVQTNPETGETEYTVVAESLVQNANGEDELVKATIDWQPPQGEKYALTAERATLDQNSGELNLKQGFRMVRAATADKAEMVIVGNSLTGNTKSRVLQSAEPLTVTQGTDSFKAQGFQANLDTGEYEFHKIEVQFNAPKRQDKPLF</sequence>
<evidence type="ECO:0000256" key="5">
    <source>
        <dbReference type="ARBA" id="ARBA00023136"/>
    </source>
</evidence>
<evidence type="ECO:0000256" key="4">
    <source>
        <dbReference type="ARBA" id="ARBA00022989"/>
    </source>
</evidence>
<dbReference type="GO" id="GO:0015221">
    <property type="term" value="F:lipopolysaccharide transmembrane transporter activity"/>
    <property type="evidence" value="ECO:0007669"/>
    <property type="project" value="InterPro"/>
</dbReference>
<accession>A0A1T0CV76</accession>
<dbReference type="GO" id="GO:0030288">
    <property type="term" value="C:outer membrane-bounded periplasmic space"/>
    <property type="evidence" value="ECO:0007669"/>
    <property type="project" value="TreeGrafter"/>
</dbReference>
<dbReference type="InterPro" id="IPR026265">
    <property type="entry name" value="LptC"/>
</dbReference>
<evidence type="ECO:0000256" key="3">
    <source>
        <dbReference type="ARBA" id="ARBA00022692"/>
    </source>
</evidence>
<dbReference type="PANTHER" id="PTHR37481">
    <property type="entry name" value="LIPOPOLYSACCHARIDE EXPORT SYSTEM PROTEIN LPTC"/>
    <property type="match status" value="1"/>
</dbReference>
<keyword evidence="5" id="KW-0472">Membrane</keyword>
<dbReference type="AlphaFoldDB" id="A0A1T0CV76"/>
<proteinExistence type="predicted"/>
<dbReference type="STRING" id="470453.B0680_00195"/>
<keyword evidence="1" id="KW-1003">Cell membrane</keyword>
<dbReference type="GO" id="GO:0005886">
    <property type="term" value="C:plasma membrane"/>
    <property type="evidence" value="ECO:0007669"/>
    <property type="project" value="InterPro"/>
</dbReference>
<dbReference type="InterPro" id="IPR010664">
    <property type="entry name" value="LipoPS_assembly_LptC-rel"/>
</dbReference>
<dbReference type="InterPro" id="IPR052363">
    <property type="entry name" value="LPS_export_LptC"/>
</dbReference>
<organism evidence="6 7">
    <name type="scientific">Moraxella pluranimalium</name>
    <dbReference type="NCBI Taxonomy" id="470453"/>
    <lineage>
        <taxon>Bacteria</taxon>
        <taxon>Pseudomonadati</taxon>
        <taxon>Pseudomonadota</taxon>
        <taxon>Gammaproteobacteria</taxon>
        <taxon>Moraxellales</taxon>
        <taxon>Moraxellaceae</taxon>
        <taxon>Moraxella</taxon>
    </lineage>
</organism>
<keyword evidence="7" id="KW-1185">Reference proteome</keyword>
<dbReference type="Pfam" id="PF06835">
    <property type="entry name" value="LptC"/>
    <property type="match status" value="1"/>
</dbReference>
<dbReference type="RefSeq" id="WP_078253042.1">
    <property type="nucleotide sequence ID" value="NZ_MUYU01000002.1"/>
</dbReference>
<keyword evidence="4" id="KW-1133">Transmembrane helix</keyword>
<dbReference type="Proteomes" id="UP000189800">
    <property type="component" value="Unassembled WGS sequence"/>
</dbReference>
<dbReference type="GO" id="GO:0017089">
    <property type="term" value="F:glycolipid transfer activity"/>
    <property type="evidence" value="ECO:0007669"/>
    <property type="project" value="TreeGrafter"/>
</dbReference>
<evidence type="ECO:0000256" key="2">
    <source>
        <dbReference type="ARBA" id="ARBA00022519"/>
    </source>
</evidence>
<name>A0A1T0CV76_9GAMM</name>
<gene>
    <name evidence="6" type="ORF">B0680_00195</name>
</gene>
<comment type="caution">
    <text evidence="6">The sequence shown here is derived from an EMBL/GenBank/DDBJ whole genome shotgun (WGS) entry which is preliminary data.</text>
</comment>
<protein>
    <submittedName>
        <fullName evidence="6">LPS export ABC transporter periplasmic protein LptC</fullName>
    </submittedName>
</protein>
<reference evidence="6 7" key="1">
    <citation type="submission" date="2017-02" db="EMBL/GenBank/DDBJ databases">
        <title>Draft genome sequence of Moraxella pluranimalium CCUG 54913T type strain.</title>
        <authorList>
            <person name="Salva-Serra F."/>
            <person name="Engstrom-Jakobsson H."/>
            <person name="Thorell K."/>
            <person name="Jaen-Luchoro D."/>
            <person name="Gonzales-Siles L."/>
            <person name="Karlsson R."/>
            <person name="Yazdan S."/>
            <person name="Boulund F."/>
            <person name="Johnning A."/>
            <person name="Engstrand L."/>
            <person name="Kristiansson E."/>
            <person name="Moore E."/>
        </authorList>
    </citation>
    <scope>NUCLEOTIDE SEQUENCE [LARGE SCALE GENOMIC DNA]</scope>
    <source>
        <strain evidence="6 7">CCUG 54913</strain>
    </source>
</reference>
<keyword evidence="3" id="KW-0812">Transmembrane</keyword>
<evidence type="ECO:0000313" key="6">
    <source>
        <dbReference type="EMBL" id="OOS26246.1"/>
    </source>
</evidence>
<dbReference type="EMBL" id="MUYU01000002">
    <property type="protein sequence ID" value="OOS26246.1"/>
    <property type="molecule type" value="Genomic_DNA"/>
</dbReference>